<dbReference type="PROSITE" id="PS01066">
    <property type="entry name" value="UPP_SYNTHASE"/>
    <property type="match status" value="1"/>
</dbReference>
<feature type="active site" description="Proton acceptor" evidence="2">
    <location>
        <position position="65"/>
    </location>
</feature>
<dbReference type="InterPro" id="IPR001441">
    <property type="entry name" value="UPP_synth-like"/>
</dbReference>
<dbReference type="GO" id="GO:0030145">
    <property type="term" value="F:manganese ion binding"/>
    <property type="evidence" value="ECO:0007669"/>
    <property type="project" value="TreeGrafter"/>
</dbReference>
<feature type="binding site" evidence="2">
    <location>
        <position position="22"/>
    </location>
    <ligand>
        <name>substrate</name>
    </ligand>
</feature>
<proteinExistence type="inferred from homology"/>
<comment type="similarity">
    <text evidence="2">Belongs to the UPP synthase family.</text>
</comment>
<dbReference type="CDD" id="cd00475">
    <property type="entry name" value="Cis_IPPS"/>
    <property type="match status" value="1"/>
</dbReference>
<feature type="binding site" evidence="2">
    <location>
        <begin position="191"/>
        <end position="193"/>
    </location>
    <ligand>
        <name>substrate</name>
    </ligand>
</feature>
<sequence length="240" mass="27975">MTKEKRKIPNHIAFIMDGNGRWAKKKLKPRLFGHKAGVEALKDIVKFGSKNNIGFMTFYAFSTENWSRPVKEVNGLMELLVVFLRKEIRELHENNVKITFIGKIDELPKLQKSEVNKAMDKTKDNTGLVFCIALNYGSRLEIVDACKSIVDLCLNEKLKGSDINEKLFESYLYTKEIPDPDLLIRTSGEKRLSNFLLWQLAYTEFYFTDVYWPDFNVNELNKAIDVYTTRNRRFGKVKEE</sequence>
<dbReference type="GO" id="GO:0000287">
    <property type="term" value="F:magnesium ion binding"/>
    <property type="evidence" value="ECO:0007669"/>
    <property type="project" value="UniProtKB-UniRule"/>
</dbReference>
<dbReference type="GO" id="GO:0008834">
    <property type="term" value="F:ditrans,polycis-undecaprenyl-diphosphate synthase [(2E,6E)-farnesyl-diphosphate specific] activity"/>
    <property type="evidence" value="ECO:0007669"/>
    <property type="project" value="TreeGrafter"/>
</dbReference>
<feature type="active site" evidence="2">
    <location>
        <position position="17"/>
    </location>
</feature>
<keyword evidence="4" id="KW-1185">Reference proteome</keyword>
<dbReference type="NCBIfam" id="NF011405">
    <property type="entry name" value="PRK14830.1"/>
    <property type="match status" value="1"/>
</dbReference>
<name>A0AAU9EIF0_9FIRM</name>
<feature type="binding site" evidence="2">
    <location>
        <position position="17"/>
    </location>
    <ligand>
        <name>Mg(2+)</name>
        <dbReference type="ChEBI" id="CHEBI:18420"/>
    </ligand>
</feature>
<comment type="cofactor">
    <cofactor evidence="2">
        <name>Mg(2+)</name>
        <dbReference type="ChEBI" id="CHEBI:18420"/>
    </cofactor>
    <text evidence="2">Binds 2 magnesium ions per subunit.</text>
</comment>
<dbReference type="InterPro" id="IPR036424">
    <property type="entry name" value="UPP_synth-like_sf"/>
</dbReference>
<feature type="binding site" evidence="2">
    <location>
        <position position="66"/>
    </location>
    <ligand>
        <name>substrate</name>
    </ligand>
</feature>
<reference evidence="3 4" key="1">
    <citation type="submission" date="2023-08" db="EMBL/GenBank/DDBJ databases">
        <title>Helicovermis profunda gen. nov., sp. nov., a novel mesophilic, fermentative bacterium within the Bacillota from a deep-sea hydrothermal vent chimney.</title>
        <authorList>
            <person name="Miyazaki U."/>
            <person name="Mizutani D."/>
            <person name="Hashimoto Y."/>
            <person name="Tame A."/>
            <person name="Sawayama S."/>
            <person name="Miyazaki J."/>
            <person name="Takai K."/>
            <person name="Nakagawa S."/>
        </authorList>
    </citation>
    <scope>NUCLEOTIDE SEQUENCE [LARGE SCALE GENOMIC DNA]</scope>
    <source>
        <strain evidence="3 4">S502</strain>
    </source>
</reference>
<dbReference type="GO" id="GO:0016094">
    <property type="term" value="P:polyprenol biosynthetic process"/>
    <property type="evidence" value="ECO:0007669"/>
    <property type="project" value="TreeGrafter"/>
</dbReference>
<dbReference type="EC" id="2.5.1.-" evidence="2"/>
<dbReference type="InterPro" id="IPR018520">
    <property type="entry name" value="UPP_synth-like_CS"/>
</dbReference>
<organism evidence="3 4">
    <name type="scientific">Helicovermis profundi</name>
    <dbReference type="NCBI Taxonomy" id="3065157"/>
    <lineage>
        <taxon>Bacteria</taxon>
        <taxon>Bacillati</taxon>
        <taxon>Bacillota</taxon>
        <taxon>Clostridia</taxon>
        <taxon>Helicovermis</taxon>
    </lineage>
</organism>
<feature type="binding site" evidence="2">
    <location>
        <begin position="62"/>
        <end position="64"/>
    </location>
    <ligand>
        <name>substrate</name>
    </ligand>
</feature>
<comment type="subunit">
    <text evidence="2">Homodimer.</text>
</comment>
<feature type="binding site" evidence="2">
    <location>
        <position position="68"/>
    </location>
    <ligand>
        <name>substrate</name>
    </ligand>
</feature>
<dbReference type="EMBL" id="AP028654">
    <property type="protein sequence ID" value="BEP29343.1"/>
    <property type="molecule type" value="Genomic_DNA"/>
</dbReference>
<accession>A0AAU9EIF0</accession>
<keyword evidence="2" id="KW-0460">Magnesium</keyword>
<dbReference type="PANTHER" id="PTHR10291:SF0">
    <property type="entry name" value="DEHYDRODOLICHYL DIPHOSPHATE SYNTHASE 2"/>
    <property type="match status" value="1"/>
</dbReference>
<dbReference type="Pfam" id="PF01255">
    <property type="entry name" value="Prenyltransf"/>
    <property type="match status" value="1"/>
</dbReference>
<dbReference type="SUPFAM" id="SSF64005">
    <property type="entry name" value="Undecaprenyl diphosphate synthase"/>
    <property type="match status" value="1"/>
</dbReference>
<feature type="binding site" evidence="2">
    <location>
        <position position="204"/>
    </location>
    <ligand>
        <name>Mg(2+)</name>
        <dbReference type="ChEBI" id="CHEBI:18420"/>
    </ligand>
</feature>
<dbReference type="Proteomes" id="UP001321786">
    <property type="component" value="Chromosome"/>
</dbReference>
<dbReference type="AlphaFoldDB" id="A0AAU9EIF0"/>
<dbReference type="HAMAP" id="MF_01139">
    <property type="entry name" value="ISPT"/>
    <property type="match status" value="1"/>
</dbReference>
<dbReference type="GO" id="GO:0005829">
    <property type="term" value="C:cytosol"/>
    <property type="evidence" value="ECO:0007669"/>
    <property type="project" value="TreeGrafter"/>
</dbReference>
<feature type="binding site" evidence="2">
    <location>
        <position position="185"/>
    </location>
    <ligand>
        <name>substrate</name>
    </ligand>
</feature>
<evidence type="ECO:0000313" key="3">
    <source>
        <dbReference type="EMBL" id="BEP29343.1"/>
    </source>
</evidence>
<protein>
    <recommendedName>
        <fullName evidence="2">Isoprenyl transferase</fullName>
        <ecNumber evidence="2">2.5.1.-</ecNumber>
    </recommendedName>
</protein>
<evidence type="ECO:0000313" key="4">
    <source>
        <dbReference type="Proteomes" id="UP001321786"/>
    </source>
</evidence>
<dbReference type="NCBIfam" id="TIGR00055">
    <property type="entry name" value="uppS"/>
    <property type="match status" value="1"/>
</dbReference>
<feature type="binding site" evidence="2">
    <location>
        <begin position="18"/>
        <end position="21"/>
    </location>
    <ligand>
        <name>substrate</name>
    </ligand>
</feature>
<gene>
    <name evidence="3" type="ORF">HLPR_16740</name>
</gene>
<feature type="binding site" evidence="2">
    <location>
        <position position="34"/>
    </location>
    <ligand>
        <name>substrate</name>
    </ligand>
</feature>
<dbReference type="KEGG" id="hprf:HLPR_16740"/>
<keyword evidence="2" id="KW-0479">Metal-binding</keyword>
<dbReference type="Gene3D" id="3.40.1180.10">
    <property type="entry name" value="Decaprenyl diphosphate synthase-like"/>
    <property type="match status" value="1"/>
</dbReference>
<dbReference type="FunFam" id="3.40.1180.10:FF:000001">
    <property type="entry name" value="(2E,6E)-farnesyl-diphosphate-specific ditrans,polycis-undecaprenyl-diphosphate synthase"/>
    <property type="match status" value="1"/>
</dbReference>
<keyword evidence="1 2" id="KW-0808">Transferase</keyword>
<evidence type="ECO:0000256" key="1">
    <source>
        <dbReference type="ARBA" id="ARBA00022679"/>
    </source>
</evidence>
<dbReference type="PANTHER" id="PTHR10291">
    <property type="entry name" value="DEHYDRODOLICHYL DIPHOSPHATE SYNTHASE FAMILY MEMBER"/>
    <property type="match status" value="1"/>
</dbReference>
<comment type="function">
    <text evidence="2">Catalyzes the condensation of isopentenyl diphosphate (IPP) with allylic pyrophosphates generating different type of terpenoids.</text>
</comment>
<evidence type="ECO:0000256" key="2">
    <source>
        <dbReference type="HAMAP-Rule" id="MF_01139"/>
    </source>
</evidence>
<dbReference type="RefSeq" id="WP_338534982.1">
    <property type="nucleotide sequence ID" value="NZ_AP028654.1"/>
</dbReference>
<feature type="binding site" evidence="2">
    <location>
        <position position="30"/>
    </location>
    <ligand>
        <name>substrate</name>
    </ligand>
</feature>